<dbReference type="EMBL" id="JABBWE010000006">
    <property type="protein sequence ID" value="KAG1802185.1"/>
    <property type="molecule type" value="Genomic_DNA"/>
</dbReference>
<protein>
    <submittedName>
        <fullName evidence="1">Uncharacterized protein</fullName>
    </submittedName>
</protein>
<name>A0A9P7J4G6_9AGAM</name>
<keyword evidence="2" id="KW-1185">Reference proteome</keyword>
<dbReference type="AlphaFoldDB" id="A0A9P7J4G6"/>
<gene>
    <name evidence="1" type="ORF">HD556DRAFT_1438234</name>
</gene>
<evidence type="ECO:0000313" key="2">
    <source>
        <dbReference type="Proteomes" id="UP000719766"/>
    </source>
</evidence>
<dbReference type="RefSeq" id="XP_041165377.1">
    <property type="nucleotide sequence ID" value="XM_041305823.1"/>
</dbReference>
<accession>A0A9P7J4G6</accession>
<evidence type="ECO:0000313" key="1">
    <source>
        <dbReference type="EMBL" id="KAG1802185.1"/>
    </source>
</evidence>
<dbReference type="Proteomes" id="UP000719766">
    <property type="component" value="Unassembled WGS sequence"/>
</dbReference>
<sequence length="174" mass="18717">MPPACRSACLNAHTPLHLGAIDEESNIQGHSTSHPPLEQSGPRLTIQWHHDRALTDTLVNYLTTHPANCRILFYSDGKKAMAAADDGPSGSDKGQIYSILTKLIFTDHIKYGPAYSVNPKKFCDAVCNRIGTLRGKYNKIKASFGSTGAGVMPVEGTSAKNLLDAVVLITEGLI</sequence>
<dbReference type="OrthoDB" id="2668326at2759"/>
<proteinExistence type="predicted"/>
<reference evidence="1" key="1">
    <citation type="journal article" date="2020" name="New Phytol.">
        <title>Comparative genomics reveals dynamic genome evolution in host specialist ectomycorrhizal fungi.</title>
        <authorList>
            <person name="Lofgren L.A."/>
            <person name="Nguyen N.H."/>
            <person name="Vilgalys R."/>
            <person name="Ruytinx J."/>
            <person name="Liao H.L."/>
            <person name="Branco S."/>
            <person name="Kuo A."/>
            <person name="LaButti K."/>
            <person name="Lipzen A."/>
            <person name="Andreopoulos W."/>
            <person name="Pangilinan J."/>
            <person name="Riley R."/>
            <person name="Hundley H."/>
            <person name="Na H."/>
            <person name="Barry K."/>
            <person name="Grigoriev I.V."/>
            <person name="Stajich J.E."/>
            <person name="Kennedy P.G."/>
        </authorList>
    </citation>
    <scope>NUCLEOTIDE SEQUENCE</scope>
    <source>
        <strain evidence="1">S12</strain>
    </source>
</reference>
<comment type="caution">
    <text evidence="1">The sequence shown here is derived from an EMBL/GenBank/DDBJ whole genome shotgun (WGS) entry which is preliminary data.</text>
</comment>
<dbReference type="GeneID" id="64599587"/>
<organism evidence="1 2">
    <name type="scientific">Suillus plorans</name>
    <dbReference type="NCBI Taxonomy" id="116603"/>
    <lineage>
        <taxon>Eukaryota</taxon>
        <taxon>Fungi</taxon>
        <taxon>Dikarya</taxon>
        <taxon>Basidiomycota</taxon>
        <taxon>Agaricomycotina</taxon>
        <taxon>Agaricomycetes</taxon>
        <taxon>Agaricomycetidae</taxon>
        <taxon>Boletales</taxon>
        <taxon>Suillineae</taxon>
        <taxon>Suillaceae</taxon>
        <taxon>Suillus</taxon>
    </lineage>
</organism>